<comment type="caution">
    <text evidence="2">The sequence shown here is derived from an EMBL/GenBank/DDBJ whole genome shotgun (WGS) entry which is preliminary data.</text>
</comment>
<keyword evidence="1" id="KW-1133">Transmembrane helix</keyword>
<feature type="transmembrane region" description="Helical" evidence="1">
    <location>
        <begin position="92"/>
        <end position="110"/>
    </location>
</feature>
<protein>
    <submittedName>
        <fullName evidence="2">Uncharacterized protein</fullName>
    </submittedName>
</protein>
<keyword evidence="1" id="KW-0812">Transmembrane</keyword>
<reference evidence="2" key="1">
    <citation type="submission" date="2023-01" db="EMBL/GenBank/DDBJ databases">
        <authorList>
            <person name="Van Ghelder C."/>
            <person name="Rancurel C."/>
        </authorList>
    </citation>
    <scope>NUCLEOTIDE SEQUENCE</scope>
    <source>
        <strain evidence="2">CNCM I-4278</strain>
    </source>
</reference>
<feature type="transmembrane region" description="Helical" evidence="1">
    <location>
        <begin position="57"/>
        <end position="80"/>
    </location>
</feature>
<proteinExistence type="predicted"/>
<keyword evidence="1" id="KW-0472">Membrane</keyword>
<evidence type="ECO:0000313" key="3">
    <source>
        <dbReference type="Proteomes" id="UP001152607"/>
    </source>
</evidence>
<dbReference type="OrthoDB" id="2563633at2759"/>
<sequence>MPSKASTKATPTDGYSVIRTAFLLEAIANLTALPLITHTEQTLSFLLDNQKDVNSAFVFFVRLFSVCVIGPLSTALFIGSTNTRSGIGSRKATYSMIAVSEILAILVLAAEVAQEGGRAPAISAQTAGASAAFFGSMLLWRIYVLFVKPDMLLK</sequence>
<feature type="transmembrane region" description="Helical" evidence="1">
    <location>
        <begin position="122"/>
        <end position="146"/>
    </location>
</feature>
<dbReference type="AlphaFoldDB" id="A0A9W4UBL4"/>
<evidence type="ECO:0000313" key="2">
    <source>
        <dbReference type="EMBL" id="CAI6331996.1"/>
    </source>
</evidence>
<dbReference type="Proteomes" id="UP001152607">
    <property type="component" value="Unassembled WGS sequence"/>
</dbReference>
<evidence type="ECO:0000256" key="1">
    <source>
        <dbReference type="SAM" id="Phobius"/>
    </source>
</evidence>
<name>A0A9W4UBL4_9PLEO</name>
<feature type="transmembrane region" description="Helical" evidence="1">
    <location>
        <begin position="21"/>
        <end position="37"/>
    </location>
</feature>
<accession>A0A9W4UBL4</accession>
<gene>
    <name evidence="2" type="ORF">PDIGIT_LOCUS5025</name>
</gene>
<organism evidence="2 3">
    <name type="scientific">Periconia digitata</name>
    <dbReference type="NCBI Taxonomy" id="1303443"/>
    <lineage>
        <taxon>Eukaryota</taxon>
        <taxon>Fungi</taxon>
        <taxon>Dikarya</taxon>
        <taxon>Ascomycota</taxon>
        <taxon>Pezizomycotina</taxon>
        <taxon>Dothideomycetes</taxon>
        <taxon>Pleosporomycetidae</taxon>
        <taxon>Pleosporales</taxon>
        <taxon>Massarineae</taxon>
        <taxon>Periconiaceae</taxon>
        <taxon>Periconia</taxon>
    </lineage>
</organism>
<dbReference type="EMBL" id="CAOQHR010000003">
    <property type="protein sequence ID" value="CAI6331996.1"/>
    <property type="molecule type" value="Genomic_DNA"/>
</dbReference>
<keyword evidence="3" id="KW-1185">Reference proteome</keyword>